<dbReference type="Proteomes" id="UP000315289">
    <property type="component" value="Unassembled WGS sequence"/>
</dbReference>
<name>A0A557SVZ0_9ARCH</name>
<feature type="compositionally biased region" description="Low complexity" evidence="1">
    <location>
        <begin position="235"/>
        <end position="251"/>
    </location>
</feature>
<gene>
    <name evidence="2" type="ORF">NARC_60164</name>
</gene>
<sequence>MVMIKYVLIPIFVVITLFTTGLVENSFSVELRDLKTIISNDEATKEYAVIPNQELLVIPLTDINSIAYYQLNTFDQSYTFQNVTVLEGVVYEDKKSNNDNGATSGDLDCSDVAARNFLVGSSDSYNFDRDGDGIGCESSNYYNDYNSLYAVTSDNNSRCPDGFHRSPSGDCERVTDTSGMERCPDGFHRSPSGDCERVTDNNDNDKGSNPCTPIEASKDHTCTSGSEGIDYSKPNNNDNDASNNDYDNIDNWTDPPAEETTEGNGVENEESGQQENNENTEEQPNNDEGSSSSDEGSSSSDEGSSSSDEGSSDNN</sequence>
<feature type="compositionally biased region" description="Low complexity" evidence="1">
    <location>
        <begin position="286"/>
        <end position="315"/>
    </location>
</feature>
<keyword evidence="3" id="KW-1185">Reference proteome</keyword>
<comment type="caution">
    <text evidence="2">The sequence shown here is derived from an EMBL/GenBank/DDBJ whole genome shotgun (WGS) entry which is preliminary data.</text>
</comment>
<reference evidence="2 3" key="1">
    <citation type="journal article" date="2019" name="Front. Microbiol.">
        <title>Ammonia Oxidation by the Arctic Terrestrial Thaumarchaeote Candidatus Nitrosocosmicus arcticus Is Stimulated by Increasing Temperatures.</title>
        <authorList>
            <person name="Alves R.J.E."/>
            <person name="Kerou M."/>
            <person name="Zappe A."/>
            <person name="Bittner R."/>
            <person name="Abby S.S."/>
            <person name="Schmidt H.A."/>
            <person name="Pfeifer K."/>
            <person name="Schleper C."/>
        </authorList>
    </citation>
    <scope>NUCLEOTIDE SEQUENCE [LARGE SCALE GENOMIC DNA]</scope>
    <source>
        <strain evidence="2 3">Kfb</strain>
    </source>
</reference>
<evidence type="ECO:0000256" key="1">
    <source>
        <dbReference type="SAM" id="MobiDB-lite"/>
    </source>
</evidence>
<proteinExistence type="predicted"/>
<feature type="compositionally biased region" description="Basic and acidic residues" evidence="1">
    <location>
        <begin position="194"/>
        <end position="206"/>
    </location>
</feature>
<feature type="compositionally biased region" description="Acidic residues" evidence="1">
    <location>
        <begin position="256"/>
        <end position="285"/>
    </location>
</feature>
<organism evidence="2 3">
    <name type="scientific">Candidatus Nitrosocosmicus arcticus</name>
    <dbReference type="NCBI Taxonomy" id="2035267"/>
    <lineage>
        <taxon>Archaea</taxon>
        <taxon>Nitrososphaerota</taxon>
        <taxon>Nitrososphaeria</taxon>
        <taxon>Nitrososphaerales</taxon>
        <taxon>Nitrososphaeraceae</taxon>
        <taxon>Candidatus Nitrosocosmicus</taxon>
    </lineage>
</organism>
<evidence type="ECO:0000313" key="2">
    <source>
        <dbReference type="EMBL" id="TVP40777.1"/>
    </source>
</evidence>
<evidence type="ECO:0000313" key="3">
    <source>
        <dbReference type="Proteomes" id="UP000315289"/>
    </source>
</evidence>
<dbReference type="EMBL" id="VOAH01000006">
    <property type="protein sequence ID" value="TVP40777.1"/>
    <property type="molecule type" value="Genomic_DNA"/>
</dbReference>
<protein>
    <recommendedName>
        <fullName evidence="4">Excalibur calcium-binding domain-containing protein</fullName>
    </recommendedName>
</protein>
<feature type="region of interest" description="Disordered" evidence="1">
    <location>
        <begin position="182"/>
        <end position="315"/>
    </location>
</feature>
<evidence type="ECO:0008006" key="4">
    <source>
        <dbReference type="Google" id="ProtNLM"/>
    </source>
</evidence>
<dbReference type="AlphaFoldDB" id="A0A557SVZ0"/>
<accession>A0A557SVZ0</accession>